<keyword evidence="9 13" id="KW-0067">ATP-binding</keyword>
<dbReference type="PROSITE" id="PS50011">
    <property type="entry name" value="PROTEIN_KINASE_DOM"/>
    <property type="match status" value="1"/>
</dbReference>
<dbReference type="FunFam" id="3.80.10.10:FF:000111">
    <property type="entry name" value="LRR receptor-like serine/threonine-protein kinase ERECTA"/>
    <property type="match status" value="1"/>
</dbReference>
<evidence type="ECO:0000256" key="6">
    <source>
        <dbReference type="ARBA" id="ARBA00022737"/>
    </source>
</evidence>
<keyword evidence="12" id="KW-0325">Glycoprotein</keyword>
<dbReference type="Gene3D" id="1.10.510.10">
    <property type="entry name" value="Transferase(Phosphotransferase) domain 1"/>
    <property type="match status" value="1"/>
</dbReference>
<keyword evidence="8" id="KW-0418">Kinase</keyword>
<dbReference type="InterPro" id="IPR011009">
    <property type="entry name" value="Kinase-like_dom_sf"/>
</dbReference>
<dbReference type="PROSITE" id="PS00108">
    <property type="entry name" value="PROTEIN_KINASE_ST"/>
    <property type="match status" value="1"/>
</dbReference>
<dbReference type="Pfam" id="PF00069">
    <property type="entry name" value="Pkinase"/>
    <property type="match status" value="1"/>
</dbReference>
<keyword evidence="3" id="KW-0433">Leucine-rich repeat</keyword>
<dbReference type="InterPro" id="IPR008271">
    <property type="entry name" value="Ser/Thr_kinase_AS"/>
</dbReference>
<evidence type="ECO:0000256" key="7">
    <source>
        <dbReference type="ARBA" id="ARBA00022741"/>
    </source>
</evidence>
<gene>
    <name evidence="17" type="ORF">Fot_07105</name>
</gene>
<keyword evidence="4" id="KW-0808">Transferase</keyword>
<evidence type="ECO:0000256" key="5">
    <source>
        <dbReference type="ARBA" id="ARBA00022692"/>
    </source>
</evidence>
<dbReference type="InterPro" id="IPR032675">
    <property type="entry name" value="LRR_dom_sf"/>
</dbReference>
<dbReference type="PANTHER" id="PTHR27008:SF611">
    <property type="entry name" value="RECEPTOR KINASE"/>
    <property type="match status" value="1"/>
</dbReference>
<keyword evidence="10 15" id="KW-1133">Transmembrane helix</keyword>
<evidence type="ECO:0000313" key="17">
    <source>
        <dbReference type="EMBL" id="KAL2553486.1"/>
    </source>
</evidence>
<dbReference type="PROSITE" id="PS00107">
    <property type="entry name" value="PROTEIN_KINASE_ATP"/>
    <property type="match status" value="1"/>
</dbReference>
<dbReference type="InterPro" id="IPR001611">
    <property type="entry name" value="Leu-rich_rpt"/>
</dbReference>
<dbReference type="FunFam" id="3.30.200.20:FF:000432">
    <property type="entry name" value="LRR receptor-like serine/threonine-protein kinase EFR"/>
    <property type="match status" value="1"/>
</dbReference>
<dbReference type="InterPro" id="IPR017441">
    <property type="entry name" value="Protein_kinase_ATP_BS"/>
</dbReference>
<sequence>MEIQSLWSFNGSHNSMTGPLPENIGNLTHLIEIDLSYNKFSGGIPSTIGNCLALNILLLQGNSFMGGIPYLADLQNLNYLDLSSNNLSGKFPPFLVNLPSFLFLNLSSNNLEGELPVTGVFSNLSALDVRGNPKLCGGIQGLHLPLCYRQEPKKAQRKPLKLILVIVIVASFLALSLFLLWICLMRRSKKQPQAVSTTLNFHPQISYGELLNATGGFSSENFIGSGSFGTVFKGILSSGGSVVAVKVLNLQQKGASRSFMAECQALRNIRHRNLVKVITACSNTDFQGNDFKALVYELMSNGSLEKWLHPEEELEQNSLNILQRINIATDVASAISYLHHQCQTPLIHCDLKPQNVLLDNNMTAHVGDFGLAQLLPKFNTREDINQFSSLGIKGTIGYAAPGNFS</sequence>
<dbReference type="PANTHER" id="PTHR27008">
    <property type="entry name" value="OS04G0122200 PROTEIN"/>
    <property type="match status" value="1"/>
</dbReference>
<dbReference type="InterPro" id="IPR000719">
    <property type="entry name" value="Prot_kinase_dom"/>
</dbReference>
<keyword evidence="6" id="KW-0677">Repeat</keyword>
<keyword evidence="7 13" id="KW-0547">Nucleotide-binding</keyword>
<protein>
    <submittedName>
        <fullName evidence="17">LRR receptor-like serine/threonine-protein kinase</fullName>
    </submittedName>
</protein>
<evidence type="ECO:0000256" key="15">
    <source>
        <dbReference type="SAM" id="Phobius"/>
    </source>
</evidence>
<dbReference type="AlphaFoldDB" id="A0ABD1WUW2"/>
<evidence type="ECO:0000256" key="9">
    <source>
        <dbReference type="ARBA" id="ARBA00022840"/>
    </source>
</evidence>
<comment type="similarity">
    <text evidence="14">Belongs to the protein kinase superfamily.</text>
</comment>
<dbReference type="GO" id="GO:0016020">
    <property type="term" value="C:membrane"/>
    <property type="evidence" value="ECO:0007669"/>
    <property type="project" value="UniProtKB-SubCell"/>
</dbReference>
<evidence type="ECO:0000256" key="4">
    <source>
        <dbReference type="ARBA" id="ARBA00022679"/>
    </source>
</evidence>
<evidence type="ECO:0000256" key="1">
    <source>
        <dbReference type="ARBA" id="ARBA00004167"/>
    </source>
</evidence>
<feature type="transmembrane region" description="Helical" evidence="15">
    <location>
        <begin position="162"/>
        <end position="182"/>
    </location>
</feature>
<dbReference type="Gene3D" id="3.80.10.10">
    <property type="entry name" value="Ribonuclease Inhibitor"/>
    <property type="match status" value="1"/>
</dbReference>
<keyword evidence="14" id="KW-0723">Serine/threonine-protein kinase</keyword>
<dbReference type="InterPro" id="IPR051809">
    <property type="entry name" value="Plant_receptor-like_S/T_kinase"/>
</dbReference>
<dbReference type="GO" id="GO:0005524">
    <property type="term" value="F:ATP binding"/>
    <property type="evidence" value="ECO:0007669"/>
    <property type="project" value="UniProtKB-UniRule"/>
</dbReference>
<dbReference type="Pfam" id="PF00560">
    <property type="entry name" value="LRR_1"/>
    <property type="match status" value="2"/>
</dbReference>
<evidence type="ECO:0000259" key="16">
    <source>
        <dbReference type="PROSITE" id="PS50011"/>
    </source>
</evidence>
<evidence type="ECO:0000256" key="2">
    <source>
        <dbReference type="ARBA" id="ARBA00009592"/>
    </source>
</evidence>
<keyword evidence="18" id="KW-1185">Reference proteome</keyword>
<evidence type="ECO:0000256" key="8">
    <source>
        <dbReference type="ARBA" id="ARBA00022777"/>
    </source>
</evidence>
<reference evidence="18" key="1">
    <citation type="submission" date="2024-07" db="EMBL/GenBank/DDBJ databases">
        <title>Two chromosome-level genome assemblies of Korean endemic species Abeliophyllum distichum and Forsythia ovata (Oleaceae).</title>
        <authorList>
            <person name="Jang H."/>
        </authorList>
    </citation>
    <scope>NUCLEOTIDE SEQUENCE [LARGE SCALE GENOMIC DNA]</scope>
</reference>
<feature type="binding site" evidence="13">
    <location>
        <position position="246"/>
    </location>
    <ligand>
        <name>ATP</name>
        <dbReference type="ChEBI" id="CHEBI:30616"/>
    </ligand>
</feature>
<evidence type="ECO:0000313" key="18">
    <source>
        <dbReference type="Proteomes" id="UP001604277"/>
    </source>
</evidence>
<evidence type="ECO:0000256" key="14">
    <source>
        <dbReference type="RuleBase" id="RU000304"/>
    </source>
</evidence>
<organism evidence="17 18">
    <name type="scientific">Forsythia ovata</name>
    <dbReference type="NCBI Taxonomy" id="205694"/>
    <lineage>
        <taxon>Eukaryota</taxon>
        <taxon>Viridiplantae</taxon>
        <taxon>Streptophyta</taxon>
        <taxon>Embryophyta</taxon>
        <taxon>Tracheophyta</taxon>
        <taxon>Spermatophyta</taxon>
        <taxon>Magnoliopsida</taxon>
        <taxon>eudicotyledons</taxon>
        <taxon>Gunneridae</taxon>
        <taxon>Pentapetalae</taxon>
        <taxon>asterids</taxon>
        <taxon>lamiids</taxon>
        <taxon>Lamiales</taxon>
        <taxon>Oleaceae</taxon>
        <taxon>Forsythieae</taxon>
        <taxon>Forsythia</taxon>
    </lineage>
</organism>
<evidence type="ECO:0000256" key="12">
    <source>
        <dbReference type="ARBA" id="ARBA00023180"/>
    </source>
</evidence>
<accession>A0ABD1WUW2</accession>
<comment type="similarity">
    <text evidence="2">Belongs to the RLP family.</text>
</comment>
<evidence type="ECO:0000256" key="3">
    <source>
        <dbReference type="ARBA" id="ARBA00022614"/>
    </source>
</evidence>
<keyword evidence="11 15" id="KW-0472">Membrane</keyword>
<evidence type="ECO:0000256" key="11">
    <source>
        <dbReference type="ARBA" id="ARBA00023136"/>
    </source>
</evidence>
<feature type="domain" description="Protein kinase" evidence="16">
    <location>
        <begin position="217"/>
        <end position="405"/>
    </location>
</feature>
<evidence type="ECO:0000256" key="10">
    <source>
        <dbReference type="ARBA" id="ARBA00022989"/>
    </source>
</evidence>
<dbReference type="Gene3D" id="3.30.200.20">
    <property type="entry name" value="Phosphorylase Kinase, domain 1"/>
    <property type="match status" value="1"/>
</dbReference>
<name>A0ABD1WUW2_9LAMI</name>
<dbReference type="SUPFAM" id="SSF56112">
    <property type="entry name" value="Protein kinase-like (PK-like)"/>
    <property type="match status" value="1"/>
</dbReference>
<dbReference type="GO" id="GO:0004674">
    <property type="term" value="F:protein serine/threonine kinase activity"/>
    <property type="evidence" value="ECO:0007669"/>
    <property type="project" value="UniProtKB-KW"/>
</dbReference>
<keyword evidence="5 15" id="KW-0812">Transmembrane</keyword>
<dbReference type="SUPFAM" id="SSF52058">
    <property type="entry name" value="L domain-like"/>
    <property type="match status" value="1"/>
</dbReference>
<comment type="subcellular location">
    <subcellularLocation>
        <location evidence="1">Membrane</location>
        <topology evidence="1">Single-pass membrane protein</topology>
    </subcellularLocation>
</comment>
<dbReference type="SMART" id="SM00220">
    <property type="entry name" value="S_TKc"/>
    <property type="match status" value="1"/>
</dbReference>
<evidence type="ECO:0000256" key="13">
    <source>
        <dbReference type="PROSITE-ProRule" id="PRU10141"/>
    </source>
</evidence>
<dbReference type="EMBL" id="JBFOLJ010000002">
    <property type="protein sequence ID" value="KAL2553486.1"/>
    <property type="molecule type" value="Genomic_DNA"/>
</dbReference>
<dbReference type="Proteomes" id="UP001604277">
    <property type="component" value="Unassembled WGS sequence"/>
</dbReference>
<comment type="caution">
    <text evidence="17">The sequence shown here is derived from an EMBL/GenBank/DDBJ whole genome shotgun (WGS) entry which is preliminary data.</text>
</comment>
<proteinExistence type="inferred from homology"/>